<keyword evidence="3" id="KW-1185">Reference proteome</keyword>
<dbReference type="EMBL" id="SSMQ01000058">
    <property type="protein sequence ID" value="TKC99312.1"/>
    <property type="molecule type" value="Genomic_DNA"/>
</dbReference>
<gene>
    <name evidence="2" type="ORF">E8A74_38505</name>
</gene>
<dbReference type="InterPro" id="IPR024079">
    <property type="entry name" value="MetalloPept_cat_dom_sf"/>
</dbReference>
<dbReference type="OrthoDB" id="5495116at2"/>
<dbReference type="GO" id="GO:0008237">
    <property type="term" value="F:metallopeptidase activity"/>
    <property type="evidence" value="ECO:0007669"/>
    <property type="project" value="InterPro"/>
</dbReference>
<reference evidence="2 3" key="1">
    <citation type="submission" date="2019-04" db="EMBL/GenBank/DDBJ databases">
        <authorList>
            <person name="Li Y."/>
            <person name="Wang J."/>
        </authorList>
    </citation>
    <scope>NUCLEOTIDE SEQUENCE [LARGE SCALE GENOMIC DNA]</scope>
    <source>
        <strain evidence="2 3">DSM 14668</strain>
    </source>
</reference>
<dbReference type="SUPFAM" id="SSF55486">
    <property type="entry name" value="Metalloproteases ('zincins'), catalytic domain"/>
    <property type="match status" value="1"/>
</dbReference>
<organism evidence="2 3">
    <name type="scientific">Polyangium fumosum</name>
    <dbReference type="NCBI Taxonomy" id="889272"/>
    <lineage>
        <taxon>Bacteria</taxon>
        <taxon>Pseudomonadati</taxon>
        <taxon>Myxococcota</taxon>
        <taxon>Polyangia</taxon>
        <taxon>Polyangiales</taxon>
        <taxon>Polyangiaceae</taxon>
        <taxon>Polyangium</taxon>
    </lineage>
</organism>
<evidence type="ECO:0000313" key="2">
    <source>
        <dbReference type="EMBL" id="TKC99312.1"/>
    </source>
</evidence>
<accession>A0A4U1IYZ6</accession>
<protein>
    <recommendedName>
        <fullName evidence="4">Peptidase M43 pregnancy-associated plasma-A domain-containing protein</fullName>
    </recommendedName>
</protein>
<dbReference type="RefSeq" id="WP_136934101.1">
    <property type="nucleotide sequence ID" value="NZ_SSMQ01000058.1"/>
</dbReference>
<dbReference type="Gene3D" id="3.40.390.10">
    <property type="entry name" value="Collagenase (Catalytic Domain)"/>
    <property type="match status" value="1"/>
</dbReference>
<feature type="signal peptide" evidence="1">
    <location>
        <begin position="1"/>
        <end position="23"/>
    </location>
</feature>
<keyword evidence="1" id="KW-0732">Signal</keyword>
<evidence type="ECO:0000313" key="3">
    <source>
        <dbReference type="Proteomes" id="UP000309215"/>
    </source>
</evidence>
<sequence length="370" mass="38338">MSPRAAFAGVALAALLAGCSSHAPDAPDAVVSAWVEAFTTAFQSDGETEDVVIPAQAPCAGIALRATTAPGVCFQVSSAVDGEGRVGVDGLRAGAFCRDCELRTSVAASAGVFLLPAEAGRFEPETGLSLRFARVDCVTLTPLAAPDDRPTLRVAAQCIEAIPDQATIDLRFLVTKSSILSGDEDRQEALIAHLGQELASSGLLPRLVEVHALDVLPADVRFHAGDPAALSALIADAPPRAETTLDVVFGGCLLYDDPIFGPPSAVNGYTPRIPGGAGLADAVFMPGLDCFAGGSGPLDVPVRAQAHFLAHELGHYLGLYHAVEEDGLTDQLEDTGPDNVMHSHPAQATAVGFSPLQGRSMRMHPAARPR</sequence>
<dbReference type="AlphaFoldDB" id="A0A4U1IYZ6"/>
<evidence type="ECO:0008006" key="4">
    <source>
        <dbReference type="Google" id="ProtNLM"/>
    </source>
</evidence>
<evidence type="ECO:0000256" key="1">
    <source>
        <dbReference type="SAM" id="SignalP"/>
    </source>
</evidence>
<dbReference type="Proteomes" id="UP000309215">
    <property type="component" value="Unassembled WGS sequence"/>
</dbReference>
<proteinExistence type="predicted"/>
<dbReference type="PROSITE" id="PS51257">
    <property type="entry name" value="PROKAR_LIPOPROTEIN"/>
    <property type="match status" value="1"/>
</dbReference>
<feature type="chain" id="PRO_5020860814" description="Peptidase M43 pregnancy-associated plasma-A domain-containing protein" evidence="1">
    <location>
        <begin position="24"/>
        <end position="370"/>
    </location>
</feature>
<comment type="caution">
    <text evidence="2">The sequence shown here is derived from an EMBL/GenBank/DDBJ whole genome shotgun (WGS) entry which is preliminary data.</text>
</comment>
<name>A0A4U1IYZ6_9BACT</name>